<evidence type="ECO:0000313" key="3">
    <source>
        <dbReference type="Proteomes" id="UP000295431"/>
    </source>
</evidence>
<feature type="signal peptide" evidence="1">
    <location>
        <begin position="1"/>
        <end position="32"/>
    </location>
</feature>
<dbReference type="Gene3D" id="1.20.1440.30">
    <property type="entry name" value="Biosynthetic Protein domain"/>
    <property type="match status" value="1"/>
</dbReference>
<dbReference type="PANTHER" id="PTHR31299:SF0">
    <property type="entry name" value="ESTERASE, PUTATIVE (AFU_ORTHOLOGUE AFUA_1G05850)-RELATED"/>
    <property type="match status" value="1"/>
</dbReference>
<reference evidence="2 3" key="1">
    <citation type="submission" date="2019-03" db="EMBL/GenBank/DDBJ databases">
        <title>Draft genome sequences of novel Actinobacteria.</title>
        <authorList>
            <person name="Sahin N."/>
            <person name="Ay H."/>
            <person name="Saygin H."/>
        </authorList>
    </citation>
    <scope>NUCLEOTIDE SEQUENCE [LARGE SCALE GENOMIC DNA]</scope>
    <source>
        <strain evidence="2 3">DSM 45347</strain>
    </source>
</reference>
<dbReference type="Proteomes" id="UP000295431">
    <property type="component" value="Unassembled WGS sequence"/>
</dbReference>
<evidence type="ECO:0000256" key="1">
    <source>
        <dbReference type="SAM" id="SignalP"/>
    </source>
</evidence>
<dbReference type="PROSITE" id="PS51318">
    <property type="entry name" value="TAT"/>
    <property type="match status" value="1"/>
</dbReference>
<organism evidence="2 3">
    <name type="scientific">Actinomadura bangladeshensis</name>
    <dbReference type="NCBI Taxonomy" id="453573"/>
    <lineage>
        <taxon>Bacteria</taxon>
        <taxon>Bacillati</taxon>
        <taxon>Actinomycetota</taxon>
        <taxon>Actinomycetes</taxon>
        <taxon>Streptosporangiales</taxon>
        <taxon>Thermomonosporaceae</taxon>
        <taxon>Actinomadura</taxon>
    </lineage>
</organism>
<name>A0A4R4PCL0_9ACTN</name>
<gene>
    <name evidence="2" type="ORF">E1284_00995</name>
</gene>
<dbReference type="EMBL" id="SMJW01000002">
    <property type="protein sequence ID" value="TDC20205.1"/>
    <property type="molecule type" value="Genomic_DNA"/>
</dbReference>
<sequence length="458" mass="52862">MTMSHSRRGRRSAFLAVLALGVGALAPVPARAQEPVPHHEDAVVRALARSARPLLTAEPNRDARDLRPLGRMIGDAPVVGLGEATHGTHEFFSLKQRVFEYLVKEKGFTTFMLELNWGTGLELNDYVRYGKGDPVKIMQREFQQNYRLFANQDYLRLIRWMRAYNEKHPERQLQFMGDDVYFPHVRIFEDIFRYVRERGRPDLVPTLKALYDGLIPTTDFNRWERWYDAKPMSERQKVQRQAAQALRLVESLRRGAPRKAAEWAEQQANVAFWIAKAHAAEDFSGPRDEAMALNTVWWLRHMKSKILLSAHNAHVGYLGEFPPHTFKRQGTWLRQILGPRYVAAGLSFYKGTFTALDEDTGFLRRFTVGPPPPVNAERVLNRVRYPKYYLDMRTADEPARSWLREEHQVRYITAVYSPTATEENDIVQSLGRTYSILIEMRDTTPSNLIPGIPLGPQE</sequence>
<dbReference type="SUPFAM" id="SSF159501">
    <property type="entry name" value="EreA/ChaN-like"/>
    <property type="match status" value="1"/>
</dbReference>
<proteinExistence type="predicted"/>
<dbReference type="AlphaFoldDB" id="A0A4R4PCL0"/>
<dbReference type="InterPro" id="IPR052036">
    <property type="entry name" value="Hydrolase/PRTase-associated"/>
</dbReference>
<dbReference type="InterPro" id="IPR014622">
    <property type="entry name" value="UCP036794_erythomycin"/>
</dbReference>
<protein>
    <submittedName>
        <fullName evidence="2">Erythromycin esterase family protein</fullName>
    </submittedName>
</protein>
<dbReference type="Gene3D" id="3.40.1660.10">
    <property type="entry name" value="EreA-like (biosynthetic domain)"/>
    <property type="match status" value="1"/>
</dbReference>
<comment type="caution">
    <text evidence="2">The sequence shown here is derived from an EMBL/GenBank/DDBJ whole genome shotgun (WGS) entry which is preliminary data.</text>
</comment>
<dbReference type="InterPro" id="IPR007815">
    <property type="entry name" value="Emycin_Estase"/>
</dbReference>
<dbReference type="CDD" id="cd14728">
    <property type="entry name" value="Ere-like"/>
    <property type="match status" value="1"/>
</dbReference>
<evidence type="ECO:0000313" key="2">
    <source>
        <dbReference type="EMBL" id="TDC20205.1"/>
    </source>
</evidence>
<keyword evidence="3" id="KW-1185">Reference proteome</keyword>
<dbReference type="Gene3D" id="3.30.1870.10">
    <property type="entry name" value="EreA-like, domain 2"/>
    <property type="match status" value="1"/>
</dbReference>
<dbReference type="OrthoDB" id="9810066at2"/>
<accession>A0A4R4PCL0</accession>
<dbReference type="PIRSF" id="PIRSF036794">
    <property type="entry name" value="UCP_erythr_ester"/>
    <property type="match status" value="1"/>
</dbReference>
<dbReference type="Pfam" id="PF05139">
    <property type="entry name" value="Erythro_esteras"/>
    <property type="match status" value="1"/>
</dbReference>
<dbReference type="GO" id="GO:0046677">
    <property type="term" value="P:response to antibiotic"/>
    <property type="evidence" value="ECO:0007669"/>
    <property type="project" value="InterPro"/>
</dbReference>
<dbReference type="InterPro" id="IPR006311">
    <property type="entry name" value="TAT_signal"/>
</dbReference>
<dbReference type="PANTHER" id="PTHR31299">
    <property type="entry name" value="ESTERASE, PUTATIVE (AFU_ORTHOLOGUE AFUA_1G05850)-RELATED"/>
    <property type="match status" value="1"/>
</dbReference>
<keyword evidence="1" id="KW-0732">Signal</keyword>
<feature type="chain" id="PRO_5020322946" evidence="1">
    <location>
        <begin position="33"/>
        <end position="458"/>
    </location>
</feature>